<sequence>MPQVKCTEFHHHGILQSIPHKFGRQLPAVESYCRSSVGRQGSKYVILCPPSLTRSFGPVPSLNYADGRQSRRYCILLNPGPSLRRSRSRRTTTRSTCQTFAIVPECIQHFLPSLPFVHTLFSMGYSCSNQFAKGRRPDGHIGLLSTFKGSELFVLSYCFLRCDVCHGCMI</sequence>
<proteinExistence type="predicted"/>
<organism evidence="1 2">
    <name type="scientific">Marchantia polymorpha</name>
    <name type="common">Common liverwort</name>
    <name type="synonym">Marchantia aquatica</name>
    <dbReference type="NCBI Taxonomy" id="3197"/>
    <lineage>
        <taxon>Eukaryota</taxon>
        <taxon>Viridiplantae</taxon>
        <taxon>Streptophyta</taxon>
        <taxon>Embryophyta</taxon>
        <taxon>Marchantiophyta</taxon>
        <taxon>Marchantiopsida</taxon>
        <taxon>Marchantiidae</taxon>
        <taxon>Marchantiales</taxon>
        <taxon>Marchantiaceae</taxon>
        <taxon>Marchantia</taxon>
    </lineage>
</organism>
<accession>A0A2R6XSD5</accession>
<dbReference type="Proteomes" id="UP000244005">
    <property type="component" value="Unassembled WGS sequence"/>
</dbReference>
<keyword evidence="2" id="KW-1185">Reference proteome</keyword>
<dbReference type="EMBL" id="KZ772676">
    <property type="protein sequence ID" value="PTQ48956.1"/>
    <property type="molecule type" value="Genomic_DNA"/>
</dbReference>
<reference evidence="2" key="1">
    <citation type="journal article" date="2017" name="Cell">
        <title>Insights into land plant evolution garnered from the Marchantia polymorpha genome.</title>
        <authorList>
            <person name="Bowman J.L."/>
            <person name="Kohchi T."/>
            <person name="Yamato K.T."/>
            <person name="Jenkins J."/>
            <person name="Shu S."/>
            <person name="Ishizaki K."/>
            <person name="Yamaoka S."/>
            <person name="Nishihama R."/>
            <person name="Nakamura Y."/>
            <person name="Berger F."/>
            <person name="Adam C."/>
            <person name="Aki S.S."/>
            <person name="Althoff F."/>
            <person name="Araki T."/>
            <person name="Arteaga-Vazquez M.A."/>
            <person name="Balasubrmanian S."/>
            <person name="Barry K."/>
            <person name="Bauer D."/>
            <person name="Boehm C.R."/>
            <person name="Briginshaw L."/>
            <person name="Caballero-Perez J."/>
            <person name="Catarino B."/>
            <person name="Chen F."/>
            <person name="Chiyoda S."/>
            <person name="Chovatia M."/>
            <person name="Davies K.M."/>
            <person name="Delmans M."/>
            <person name="Demura T."/>
            <person name="Dierschke T."/>
            <person name="Dolan L."/>
            <person name="Dorantes-Acosta A.E."/>
            <person name="Eklund D.M."/>
            <person name="Florent S.N."/>
            <person name="Flores-Sandoval E."/>
            <person name="Fujiyama A."/>
            <person name="Fukuzawa H."/>
            <person name="Galik B."/>
            <person name="Grimanelli D."/>
            <person name="Grimwood J."/>
            <person name="Grossniklaus U."/>
            <person name="Hamada T."/>
            <person name="Haseloff J."/>
            <person name="Hetherington A.J."/>
            <person name="Higo A."/>
            <person name="Hirakawa Y."/>
            <person name="Hundley H.N."/>
            <person name="Ikeda Y."/>
            <person name="Inoue K."/>
            <person name="Inoue S.I."/>
            <person name="Ishida S."/>
            <person name="Jia Q."/>
            <person name="Kakita M."/>
            <person name="Kanazawa T."/>
            <person name="Kawai Y."/>
            <person name="Kawashima T."/>
            <person name="Kennedy M."/>
            <person name="Kinose K."/>
            <person name="Kinoshita T."/>
            <person name="Kohara Y."/>
            <person name="Koide E."/>
            <person name="Komatsu K."/>
            <person name="Kopischke S."/>
            <person name="Kubo M."/>
            <person name="Kyozuka J."/>
            <person name="Lagercrantz U."/>
            <person name="Lin S.S."/>
            <person name="Lindquist E."/>
            <person name="Lipzen A.M."/>
            <person name="Lu C.W."/>
            <person name="De Luna E."/>
            <person name="Martienssen R.A."/>
            <person name="Minamino N."/>
            <person name="Mizutani M."/>
            <person name="Mizutani M."/>
            <person name="Mochizuki N."/>
            <person name="Monte I."/>
            <person name="Mosher R."/>
            <person name="Nagasaki H."/>
            <person name="Nakagami H."/>
            <person name="Naramoto S."/>
            <person name="Nishitani K."/>
            <person name="Ohtani M."/>
            <person name="Okamoto T."/>
            <person name="Okumura M."/>
            <person name="Phillips J."/>
            <person name="Pollak B."/>
            <person name="Reinders A."/>
            <person name="Rovekamp M."/>
            <person name="Sano R."/>
            <person name="Sawa S."/>
            <person name="Schmid M.W."/>
            <person name="Shirakawa M."/>
            <person name="Solano R."/>
            <person name="Spunde A."/>
            <person name="Suetsugu N."/>
            <person name="Sugano S."/>
            <person name="Sugiyama A."/>
            <person name="Sun R."/>
            <person name="Suzuki Y."/>
            <person name="Takenaka M."/>
            <person name="Takezawa D."/>
            <person name="Tomogane H."/>
            <person name="Tsuzuki M."/>
            <person name="Ueda T."/>
            <person name="Umeda M."/>
            <person name="Ward J.M."/>
            <person name="Watanabe Y."/>
            <person name="Yazaki K."/>
            <person name="Yokoyama R."/>
            <person name="Yoshitake Y."/>
            <person name="Yotsui I."/>
            <person name="Zachgo S."/>
            <person name="Schmutz J."/>
        </authorList>
    </citation>
    <scope>NUCLEOTIDE SEQUENCE [LARGE SCALE GENOMIC DNA]</scope>
    <source>
        <strain evidence="2">Tak-1</strain>
    </source>
</reference>
<dbReference type="AlphaFoldDB" id="A0A2R6XSD5"/>
<protein>
    <submittedName>
        <fullName evidence="1">Uncharacterized protein</fullName>
    </submittedName>
</protein>
<name>A0A2R6XSD5_MARPO</name>
<evidence type="ECO:0000313" key="1">
    <source>
        <dbReference type="EMBL" id="PTQ48956.1"/>
    </source>
</evidence>
<dbReference type="Gramene" id="Mp3g14650.1">
    <property type="protein sequence ID" value="Mp3g14650.1.cds1"/>
    <property type="gene ID" value="Mp3g14650"/>
</dbReference>
<evidence type="ECO:0000313" key="2">
    <source>
        <dbReference type="Proteomes" id="UP000244005"/>
    </source>
</evidence>
<gene>
    <name evidence="1" type="ORF">MARPO_0004s0206</name>
</gene>